<dbReference type="EMBL" id="CM055736">
    <property type="protein sequence ID" value="KAJ8007051.1"/>
    <property type="molecule type" value="Genomic_DNA"/>
</dbReference>
<sequence>MFWFMEGLCLLPTFLVISASSTFIVSYVIAVFYRHVDIIFPYISDTGALPPESCLFGLMTIITAMAGISTMYARYKFVEKINEQSVWVSRLNMFAFCIGILSCLGMCLVATFQETTCTIVHDLGAFLFFVTGVLYTIFQSIISYMAYPFGCSLALLHIRTVIAVIAFLAAFPTIICAAFVTETKLHRTTEDKDYMVHLVSAVFEWIVAFCFIFFFLTYIEDFKTFNLKIRIDFADDF</sequence>
<protein>
    <submittedName>
        <fullName evidence="1">Uncharacterized protein</fullName>
    </submittedName>
</protein>
<accession>A0ACC2GTS9</accession>
<dbReference type="Proteomes" id="UP001157502">
    <property type="component" value="Chromosome 9"/>
</dbReference>
<reference evidence="1" key="1">
    <citation type="submission" date="2021-05" db="EMBL/GenBank/DDBJ databases">
        <authorList>
            <person name="Pan Q."/>
            <person name="Jouanno E."/>
            <person name="Zahm M."/>
            <person name="Klopp C."/>
            <person name="Cabau C."/>
            <person name="Louis A."/>
            <person name="Berthelot C."/>
            <person name="Parey E."/>
            <person name="Roest Crollius H."/>
            <person name="Montfort J."/>
            <person name="Robinson-Rechavi M."/>
            <person name="Bouchez O."/>
            <person name="Lampietro C."/>
            <person name="Lopez Roques C."/>
            <person name="Donnadieu C."/>
            <person name="Postlethwait J."/>
            <person name="Bobe J."/>
            <person name="Dillon D."/>
            <person name="Chandos A."/>
            <person name="von Hippel F."/>
            <person name="Guiguen Y."/>
        </authorList>
    </citation>
    <scope>NUCLEOTIDE SEQUENCE</scope>
    <source>
        <strain evidence="1">YG-Jan2019</strain>
    </source>
</reference>
<name>A0ACC2GTS9_DALPE</name>
<gene>
    <name evidence="1" type="ORF">DPEC_G00113560</name>
</gene>
<comment type="caution">
    <text evidence="1">The sequence shown here is derived from an EMBL/GenBank/DDBJ whole genome shotgun (WGS) entry which is preliminary data.</text>
</comment>
<evidence type="ECO:0000313" key="1">
    <source>
        <dbReference type="EMBL" id="KAJ8007051.1"/>
    </source>
</evidence>
<proteinExistence type="predicted"/>
<evidence type="ECO:0000313" key="2">
    <source>
        <dbReference type="Proteomes" id="UP001157502"/>
    </source>
</evidence>
<organism evidence="1 2">
    <name type="scientific">Dallia pectoralis</name>
    <name type="common">Alaska blackfish</name>
    <dbReference type="NCBI Taxonomy" id="75939"/>
    <lineage>
        <taxon>Eukaryota</taxon>
        <taxon>Metazoa</taxon>
        <taxon>Chordata</taxon>
        <taxon>Craniata</taxon>
        <taxon>Vertebrata</taxon>
        <taxon>Euteleostomi</taxon>
        <taxon>Actinopterygii</taxon>
        <taxon>Neopterygii</taxon>
        <taxon>Teleostei</taxon>
        <taxon>Protacanthopterygii</taxon>
        <taxon>Esociformes</taxon>
        <taxon>Umbridae</taxon>
        <taxon>Dallia</taxon>
    </lineage>
</organism>
<keyword evidence="2" id="KW-1185">Reference proteome</keyword>